<dbReference type="NCBIfam" id="TIGR02492">
    <property type="entry name" value="flgK_ends"/>
    <property type="match status" value="1"/>
</dbReference>
<dbReference type="InterPro" id="IPR001444">
    <property type="entry name" value="Flag_bb_rod_N"/>
</dbReference>
<feature type="domain" description="Flagellar basal-body/hook protein C-terminal" evidence="9">
    <location>
        <begin position="845"/>
        <end position="882"/>
    </location>
</feature>
<name>A0ABV7HBL0_9GAMM</name>
<dbReference type="Pfam" id="PF00460">
    <property type="entry name" value="Flg_bb_rod"/>
    <property type="match status" value="1"/>
</dbReference>
<evidence type="ECO:0000259" key="11">
    <source>
        <dbReference type="Pfam" id="PF22638"/>
    </source>
</evidence>
<dbReference type="InterPro" id="IPR053927">
    <property type="entry name" value="FlgK_helical"/>
</dbReference>
<reference evidence="13" key="1">
    <citation type="journal article" date="2019" name="Int. J. Syst. Evol. Microbiol.">
        <title>The Global Catalogue of Microorganisms (GCM) 10K type strain sequencing project: providing services to taxonomists for standard genome sequencing and annotation.</title>
        <authorList>
            <consortium name="The Broad Institute Genomics Platform"/>
            <consortium name="The Broad Institute Genome Sequencing Center for Infectious Disease"/>
            <person name="Wu L."/>
            <person name="Ma J."/>
        </authorList>
    </citation>
    <scope>NUCLEOTIDE SEQUENCE [LARGE SCALE GENOMIC DNA]</scope>
    <source>
        <strain evidence="13">KCTC 52438</strain>
    </source>
</reference>
<evidence type="ECO:0000256" key="6">
    <source>
        <dbReference type="ARBA" id="ARBA00023143"/>
    </source>
</evidence>
<keyword evidence="5" id="KW-0964">Secreted</keyword>
<proteinExistence type="inferred from homology"/>
<evidence type="ECO:0000256" key="2">
    <source>
        <dbReference type="ARBA" id="ARBA00004613"/>
    </source>
</evidence>
<keyword evidence="13" id="KW-1185">Reference proteome</keyword>
<dbReference type="Pfam" id="PF22638">
    <property type="entry name" value="FlgK_D1"/>
    <property type="match status" value="1"/>
</dbReference>
<gene>
    <name evidence="12" type="primary">flgK</name>
    <name evidence="12" type="ORF">ACFOEK_03110</name>
</gene>
<evidence type="ECO:0000256" key="4">
    <source>
        <dbReference type="ARBA" id="ARBA00016244"/>
    </source>
</evidence>
<dbReference type="PRINTS" id="PR01005">
    <property type="entry name" value="FLGHOOKAP1"/>
</dbReference>
<sequence length="886" mass="94073">MGLINLGLTGIHASQAALDTTGHNITNANTPGYTRQRVEQSANTPRVEGSNIIGQGVKIDEIARIYNQFINDQILRDTSSFYEYDTHLESIQQVDKLISQSETSILNELSDMFDAFQTLADDPSSSSVRSTVLNDIEDVVIRFNQLSARLEEQQLITQDQIENSVTEVNALVGSIAALNKQILEFEGGSSAAANDLLDQRDQAVRQLSEFMSVRVVEESSGAVNVFLSGGQNLVVGTIPYELEVTDNEFDRTQKSISVNVNGNTLGVDSQISGGILSGLLDFQNETLSKSLNELGRVAIAIADQMNDQHRQGIDLSGQVGGFIFTDVNDMDAARSRFISSSNNATPNDRVGNVTILDSSVMTADDYIFEFTGPGNNNYQVRRVSDDSVVTQGVLPNGVPTSIEFEGISVNLESGSFQAGDDFLIRPTRLAASEIDREITRGDELALASPIRTGSNIGNIGTAQIDEGSILDLYEQYPNDTTLLSTFATAGALAPPVIIKFTSETTYDILDNSNPANPVSLVPPIEDQVYIPGVNNPIFPDDPGVTIIETTGANIGQVVAGTTNGYGAENLTFTFTDPDTGAVTVRPTVAIPANATAQDMVNILNQQDGVEATARSTMFLSNFVDDAAGAPLEIVINGETLVISPPDTVNADTVAAQINADANLNLQNIRAYSDGSQVRIESYIGVDLTVTVNGTAGDSVDVTDSSANTLTVVGPGNSATIGGTVDVQLADGLQMNSDNAGGLFAAFPVAQAAFMGYQVNINGAPSNDDTFTVDFNTDSVSDNRNGIGLIDLQQAKSIATDGKGLTFGEAYAGLASEIGADTQSLSINKDAAESVMNLSVSLRESISGVNLDEEAANLIKYELQYNASAQVIQVAQEIFDALIAAFR</sequence>
<evidence type="ECO:0000313" key="13">
    <source>
        <dbReference type="Proteomes" id="UP001595476"/>
    </source>
</evidence>
<feature type="domain" description="Flagellar basal body rod protein N-terminal" evidence="8">
    <location>
        <begin position="5"/>
        <end position="34"/>
    </location>
</feature>
<dbReference type="InterPro" id="IPR010930">
    <property type="entry name" value="Flg_bb/hook_C_dom"/>
</dbReference>
<dbReference type="PANTHER" id="PTHR30033:SF1">
    <property type="entry name" value="FLAGELLAR HOOK-ASSOCIATED PROTEIN 1"/>
    <property type="match status" value="1"/>
</dbReference>
<evidence type="ECO:0000256" key="5">
    <source>
        <dbReference type="ARBA" id="ARBA00022525"/>
    </source>
</evidence>
<protein>
    <recommendedName>
        <fullName evidence="4">Flagellar hook-associated protein 1</fullName>
    </recommendedName>
</protein>
<dbReference type="EMBL" id="JBHRSZ010000002">
    <property type="protein sequence ID" value="MFC3150006.1"/>
    <property type="molecule type" value="Genomic_DNA"/>
</dbReference>
<evidence type="ECO:0000256" key="7">
    <source>
        <dbReference type="SAM" id="MobiDB-lite"/>
    </source>
</evidence>
<evidence type="ECO:0000256" key="3">
    <source>
        <dbReference type="ARBA" id="ARBA00009677"/>
    </source>
</evidence>
<feature type="region of interest" description="Disordered" evidence="7">
    <location>
        <begin position="27"/>
        <end position="47"/>
    </location>
</feature>
<feature type="compositionally biased region" description="Polar residues" evidence="7">
    <location>
        <begin position="27"/>
        <end position="44"/>
    </location>
</feature>
<feature type="domain" description="Flagellar hook-associated protein 1 D2-like" evidence="10">
    <location>
        <begin position="341"/>
        <end position="426"/>
    </location>
</feature>
<evidence type="ECO:0000259" key="8">
    <source>
        <dbReference type="Pfam" id="PF00460"/>
    </source>
</evidence>
<dbReference type="InterPro" id="IPR049119">
    <property type="entry name" value="FlgK_D2-like"/>
</dbReference>
<dbReference type="Pfam" id="PF06429">
    <property type="entry name" value="Flg_bbr_C"/>
    <property type="match status" value="1"/>
</dbReference>
<keyword evidence="12" id="KW-0282">Flagellum</keyword>
<comment type="similarity">
    <text evidence="3">Belongs to the flagella basal body rod proteins family.</text>
</comment>
<feature type="domain" description="Flagellar hook-associated protein FlgK helical" evidence="11">
    <location>
        <begin position="92"/>
        <end position="324"/>
    </location>
</feature>
<dbReference type="PANTHER" id="PTHR30033">
    <property type="entry name" value="FLAGELLAR HOOK-ASSOCIATED PROTEIN 1"/>
    <property type="match status" value="1"/>
</dbReference>
<dbReference type="RefSeq" id="WP_386716012.1">
    <property type="nucleotide sequence ID" value="NZ_JBHRSZ010000002.1"/>
</dbReference>
<keyword evidence="12" id="KW-0966">Cell projection</keyword>
<organism evidence="12 13">
    <name type="scientific">Litoribrevibacter euphylliae</name>
    <dbReference type="NCBI Taxonomy" id="1834034"/>
    <lineage>
        <taxon>Bacteria</taxon>
        <taxon>Pseudomonadati</taxon>
        <taxon>Pseudomonadota</taxon>
        <taxon>Gammaproteobacteria</taxon>
        <taxon>Oceanospirillales</taxon>
        <taxon>Oceanospirillaceae</taxon>
        <taxon>Litoribrevibacter</taxon>
    </lineage>
</organism>
<dbReference type="SUPFAM" id="SSF64518">
    <property type="entry name" value="Phase 1 flagellin"/>
    <property type="match status" value="1"/>
</dbReference>
<evidence type="ECO:0000259" key="10">
    <source>
        <dbReference type="Pfam" id="PF21158"/>
    </source>
</evidence>
<dbReference type="Proteomes" id="UP001595476">
    <property type="component" value="Unassembled WGS sequence"/>
</dbReference>
<keyword evidence="6" id="KW-0975">Bacterial flagellum</keyword>
<comment type="subcellular location">
    <subcellularLocation>
        <location evidence="1">Bacterial flagellum</location>
    </subcellularLocation>
    <subcellularLocation>
        <location evidence="2">Secreted</location>
    </subcellularLocation>
</comment>
<accession>A0ABV7HBL0</accession>
<keyword evidence="12" id="KW-0969">Cilium</keyword>
<evidence type="ECO:0000259" key="9">
    <source>
        <dbReference type="Pfam" id="PF06429"/>
    </source>
</evidence>
<evidence type="ECO:0000256" key="1">
    <source>
        <dbReference type="ARBA" id="ARBA00004365"/>
    </source>
</evidence>
<dbReference type="Pfam" id="PF21158">
    <property type="entry name" value="flgK_1st_1"/>
    <property type="match status" value="1"/>
</dbReference>
<comment type="caution">
    <text evidence="12">The sequence shown here is derived from an EMBL/GenBank/DDBJ whole genome shotgun (WGS) entry which is preliminary data.</text>
</comment>
<evidence type="ECO:0000313" key="12">
    <source>
        <dbReference type="EMBL" id="MFC3150006.1"/>
    </source>
</evidence>
<dbReference type="InterPro" id="IPR002371">
    <property type="entry name" value="FlgK"/>
</dbReference>